<evidence type="ECO:0000313" key="1">
    <source>
        <dbReference type="EMBL" id="XCB27458.1"/>
    </source>
</evidence>
<reference evidence="1" key="2">
    <citation type="journal article" date="2024" name="Environ. Microbiol.">
        <title>Genome analysis and description of Tunturibacter gen. nov. expands the diversity of Terriglobia in tundra soils.</title>
        <authorList>
            <person name="Messyasz A."/>
            <person name="Mannisto M.K."/>
            <person name="Kerkhof L.J."/>
            <person name="Haggblom M.M."/>
        </authorList>
    </citation>
    <scope>NUCLEOTIDE SEQUENCE</scope>
    <source>
        <strain evidence="1">M8UP23</strain>
    </source>
</reference>
<dbReference type="AlphaFoldDB" id="A0AAU7ZFC9"/>
<accession>A0AAU7ZFC9</accession>
<organism evidence="1">
    <name type="scientific">Tunturiibacter empetritectus</name>
    <dbReference type="NCBI Taxonomy" id="3069691"/>
    <lineage>
        <taxon>Bacteria</taxon>
        <taxon>Pseudomonadati</taxon>
        <taxon>Acidobacteriota</taxon>
        <taxon>Terriglobia</taxon>
        <taxon>Terriglobales</taxon>
        <taxon>Acidobacteriaceae</taxon>
        <taxon>Tunturiibacter</taxon>
    </lineage>
</organism>
<protein>
    <submittedName>
        <fullName evidence="1">Uncharacterized protein</fullName>
    </submittedName>
</protein>
<sequence length="191" mass="20625">MQTRLPRFSIFFAPVVLVAMLFCVAGGLVAQKPDGGVELHAKSNITAADVGLPIYPGATLFKDADNDAAVDMGLTFGDFHFKLMAASYVTSDSPAQVLAFYRKPMSRYGEVLECDHGKPVGALTVTRSGLTCSDDHGGHVQVNDSSSDHELRAGSPLRYRIVGLDRSHSGPTHFGLVYLELPKDSDEKQKQ</sequence>
<proteinExistence type="predicted"/>
<dbReference type="EMBL" id="CP132932">
    <property type="protein sequence ID" value="XCB27458.1"/>
    <property type="molecule type" value="Genomic_DNA"/>
</dbReference>
<reference evidence="1" key="1">
    <citation type="submission" date="2023-08" db="EMBL/GenBank/DDBJ databases">
        <authorList>
            <person name="Messyasz A."/>
            <person name="Mannisto M.K."/>
            <person name="Kerkhof L.J."/>
            <person name="Haggblom M."/>
        </authorList>
    </citation>
    <scope>NUCLEOTIDE SEQUENCE</scope>
    <source>
        <strain evidence="1">M8UP23</strain>
    </source>
</reference>
<dbReference type="RefSeq" id="WP_353069599.1">
    <property type="nucleotide sequence ID" value="NZ_CP132932.1"/>
</dbReference>
<gene>
    <name evidence="1" type="ORF">RBB75_03875</name>
</gene>
<name>A0AAU7ZFC9_9BACT</name>
<dbReference type="KEGG" id="temp:RBB75_03875"/>